<comment type="caution">
    <text evidence="8">The sequence shown here is derived from an EMBL/GenBank/DDBJ whole genome shotgun (WGS) entry which is preliminary data.</text>
</comment>
<dbReference type="PRINTS" id="PR00447">
    <property type="entry name" value="NATRESASSCMP"/>
</dbReference>
<accession>A0AAN7QRY7</accession>
<dbReference type="HAMAP" id="MF_00221">
    <property type="entry name" value="NRAMP"/>
    <property type="match status" value="1"/>
</dbReference>
<comment type="similarity">
    <text evidence="2">Belongs to the NRAMP (TC 2.A.55) family.</text>
</comment>
<dbReference type="NCBIfam" id="TIGR01197">
    <property type="entry name" value="nramp"/>
    <property type="match status" value="1"/>
</dbReference>
<keyword evidence="9" id="KW-1185">Reference proteome</keyword>
<feature type="transmembrane region" description="Helical" evidence="7">
    <location>
        <begin position="293"/>
        <end position="316"/>
    </location>
</feature>
<evidence type="ECO:0000256" key="5">
    <source>
        <dbReference type="ARBA" id="ARBA00023136"/>
    </source>
</evidence>
<evidence type="ECO:0000256" key="6">
    <source>
        <dbReference type="SAM" id="MobiDB-lite"/>
    </source>
</evidence>
<dbReference type="GO" id="GO:0042742">
    <property type="term" value="P:defense response to bacterium"/>
    <property type="evidence" value="ECO:0007669"/>
    <property type="project" value="TreeGrafter"/>
</dbReference>
<feature type="transmembrane region" description="Helical" evidence="7">
    <location>
        <begin position="417"/>
        <end position="438"/>
    </location>
</feature>
<dbReference type="PANTHER" id="PTHR11706:SF109">
    <property type="entry name" value="METAL TRANSPORTER NRAMP3"/>
    <property type="match status" value="1"/>
</dbReference>
<dbReference type="NCBIfam" id="NF037982">
    <property type="entry name" value="Nramp_1"/>
    <property type="match status" value="1"/>
</dbReference>
<feature type="transmembrane region" description="Helical" evidence="7">
    <location>
        <begin position="178"/>
        <end position="197"/>
    </location>
</feature>
<feature type="transmembrane region" description="Helical" evidence="7">
    <location>
        <begin position="209"/>
        <end position="226"/>
    </location>
</feature>
<feature type="transmembrane region" description="Helical" evidence="7">
    <location>
        <begin position="344"/>
        <end position="367"/>
    </location>
</feature>
<evidence type="ECO:0000256" key="1">
    <source>
        <dbReference type="ARBA" id="ARBA00004141"/>
    </source>
</evidence>
<dbReference type="GO" id="GO:2000379">
    <property type="term" value="P:positive regulation of reactive oxygen species metabolic process"/>
    <property type="evidence" value="ECO:0007669"/>
    <property type="project" value="TreeGrafter"/>
</dbReference>
<evidence type="ECO:0000256" key="2">
    <source>
        <dbReference type="ARBA" id="ARBA00009965"/>
    </source>
</evidence>
<dbReference type="GO" id="GO:0034755">
    <property type="term" value="P:iron ion transmembrane transport"/>
    <property type="evidence" value="ECO:0007669"/>
    <property type="project" value="TreeGrafter"/>
</dbReference>
<reference evidence="8 9" key="1">
    <citation type="journal article" date="2023" name="Hortic Res">
        <title>Pangenome of water caltrop reveals structural variations and asymmetric subgenome divergence after allopolyploidization.</title>
        <authorList>
            <person name="Zhang X."/>
            <person name="Chen Y."/>
            <person name="Wang L."/>
            <person name="Yuan Y."/>
            <person name="Fang M."/>
            <person name="Shi L."/>
            <person name="Lu R."/>
            <person name="Comes H.P."/>
            <person name="Ma Y."/>
            <person name="Chen Y."/>
            <person name="Huang G."/>
            <person name="Zhou Y."/>
            <person name="Zheng Z."/>
            <person name="Qiu Y."/>
        </authorList>
    </citation>
    <scope>NUCLEOTIDE SEQUENCE [LARGE SCALE GENOMIC DNA]</scope>
    <source>
        <tissue evidence="8">Roots</tissue>
    </source>
</reference>
<keyword evidence="4 7" id="KW-1133">Transmembrane helix</keyword>
<dbReference type="InterPro" id="IPR001046">
    <property type="entry name" value="NRAMP_fam"/>
</dbReference>
<dbReference type="GO" id="GO:0015086">
    <property type="term" value="F:cadmium ion transmembrane transporter activity"/>
    <property type="evidence" value="ECO:0007669"/>
    <property type="project" value="TreeGrafter"/>
</dbReference>
<gene>
    <name evidence="8" type="ORF">SAY87_028782</name>
</gene>
<feature type="transmembrane region" description="Helical" evidence="7">
    <location>
        <begin position="148"/>
        <end position="172"/>
    </location>
</feature>
<evidence type="ECO:0000256" key="3">
    <source>
        <dbReference type="ARBA" id="ARBA00022692"/>
    </source>
</evidence>
<proteinExistence type="inferred from homology"/>
<protein>
    <recommendedName>
        <fullName evidence="10">Metal transporter Nramp3</fullName>
    </recommendedName>
</protein>
<feature type="transmembrane region" description="Helical" evidence="7">
    <location>
        <begin position="450"/>
        <end position="470"/>
    </location>
</feature>
<feature type="transmembrane region" description="Helical" evidence="7">
    <location>
        <begin position="253"/>
        <end position="272"/>
    </location>
</feature>
<dbReference type="GO" id="GO:0005774">
    <property type="term" value="C:vacuolar membrane"/>
    <property type="evidence" value="ECO:0007669"/>
    <property type="project" value="TreeGrafter"/>
</dbReference>
<dbReference type="GO" id="GO:0005384">
    <property type="term" value="F:manganese ion transmembrane transporter activity"/>
    <property type="evidence" value="ECO:0007669"/>
    <property type="project" value="TreeGrafter"/>
</dbReference>
<dbReference type="EMBL" id="JAXIOK010000004">
    <property type="protein sequence ID" value="KAK4773763.1"/>
    <property type="molecule type" value="Genomic_DNA"/>
</dbReference>
<feature type="transmembrane region" description="Helical" evidence="7">
    <location>
        <begin position="387"/>
        <end position="405"/>
    </location>
</feature>
<comment type="subcellular location">
    <subcellularLocation>
        <location evidence="1">Membrane</location>
        <topology evidence="1">Multi-pass membrane protein</topology>
    </subcellularLocation>
</comment>
<keyword evidence="5 7" id="KW-0472">Membrane</keyword>
<keyword evidence="3 7" id="KW-0812">Transmembrane</keyword>
<sequence length="522" mass="57115">MPPPDLDRREPLLAELAAVLRSAGENGEHEEETAYEASEKVHVTGVGESDLDPEDPSYSAASPPFSWQKLWLFTGPGFLMSIAFLDPGNLEGDLQAGAVAGYSLLWLLFWATGMGLLVQLLAARLGVATGRHLAELCREEYPTWARTILWFMAEVALIGADIQEVIGSAIAIRVLSNGAVPLWAGVIITAADCFVFLFLENYGVRKLEAVFAFLIATMALAFAWMFDKAKPNATQLLLGIVIPKLSSKTIQQAVGVVGCIIMPHNVFLHSALVQSRDIDHSNKYRVQEALKYYSIESTAALVISFIINLFVTTVFAKAFYGTTVADSIGLVNAGNYLKEKYGTAILYIWGVGLLAAGQSSTLTGTYAGQFIMGGFLNLRLKKWLRALITRSCAIIPTMIVALTFDTNEHSLDTLNEWINVLQSVQIPFALIPLLWLVSKEQIMGNFKIGPVLKTVAWIITFLVIVINGYLLLDFLRDEVTGVIIGTLVCAITAAYLAFIFYLVLRGVSASALCWNFRPQTAD</sequence>
<dbReference type="Pfam" id="PF01566">
    <property type="entry name" value="Nramp"/>
    <property type="match status" value="1"/>
</dbReference>
<evidence type="ECO:0000313" key="8">
    <source>
        <dbReference type="EMBL" id="KAK4773763.1"/>
    </source>
</evidence>
<evidence type="ECO:0000313" key="9">
    <source>
        <dbReference type="Proteomes" id="UP001345219"/>
    </source>
</evidence>
<feature type="transmembrane region" description="Helical" evidence="7">
    <location>
        <begin position="482"/>
        <end position="504"/>
    </location>
</feature>
<organism evidence="8 9">
    <name type="scientific">Trapa incisa</name>
    <dbReference type="NCBI Taxonomy" id="236973"/>
    <lineage>
        <taxon>Eukaryota</taxon>
        <taxon>Viridiplantae</taxon>
        <taxon>Streptophyta</taxon>
        <taxon>Embryophyta</taxon>
        <taxon>Tracheophyta</taxon>
        <taxon>Spermatophyta</taxon>
        <taxon>Magnoliopsida</taxon>
        <taxon>eudicotyledons</taxon>
        <taxon>Gunneridae</taxon>
        <taxon>Pentapetalae</taxon>
        <taxon>rosids</taxon>
        <taxon>malvids</taxon>
        <taxon>Myrtales</taxon>
        <taxon>Lythraceae</taxon>
        <taxon>Trapa</taxon>
    </lineage>
</organism>
<evidence type="ECO:0008006" key="10">
    <source>
        <dbReference type="Google" id="ProtNLM"/>
    </source>
</evidence>
<feature type="transmembrane region" description="Helical" evidence="7">
    <location>
        <begin position="105"/>
        <end position="127"/>
    </location>
</feature>
<dbReference type="PANTHER" id="PTHR11706">
    <property type="entry name" value="SOLUTE CARRIER PROTEIN FAMILY 11 MEMBER"/>
    <property type="match status" value="1"/>
</dbReference>
<evidence type="ECO:0000256" key="4">
    <source>
        <dbReference type="ARBA" id="ARBA00022989"/>
    </source>
</evidence>
<name>A0AAN7QRY7_9MYRT</name>
<evidence type="ECO:0000256" key="7">
    <source>
        <dbReference type="SAM" id="Phobius"/>
    </source>
</evidence>
<dbReference type="AlphaFoldDB" id="A0AAN7QRY7"/>
<feature type="region of interest" description="Disordered" evidence="6">
    <location>
        <begin position="23"/>
        <end position="58"/>
    </location>
</feature>
<dbReference type="Proteomes" id="UP001345219">
    <property type="component" value="Chromosome 22"/>
</dbReference>